<protein>
    <submittedName>
        <fullName evidence="11">Trafficking protein particle complex subunit 5 (41-2 protein antigen)</fullName>
    </submittedName>
</protein>
<evidence type="ECO:0000256" key="8">
    <source>
        <dbReference type="PROSITE-ProRule" id="PRU00708"/>
    </source>
</evidence>
<dbReference type="Gene3D" id="1.25.40.10">
    <property type="entry name" value="Tetratricopeptide repeat domain"/>
    <property type="match status" value="1"/>
</dbReference>
<name>A0ABP0J7X4_9DINO</name>
<comment type="caution">
    <text evidence="11">The sequence shown here is derived from an EMBL/GenBank/DDBJ whole genome shotgun (WGS) entry which is preliminary data.</text>
</comment>
<evidence type="ECO:0000256" key="2">
    <source>
        <dbReference type="ARBA" id="ARBA00004555"/>
    </source>
</evidence>
<evidence type="ECO:0000256" key="3">
    <source>
        <dbReference type="ARBA" id="ARBA00006218"/>
    </source>
</evidence>
<dbReference type="Gene3D" id="3.30.1380.20">
    <property type="entry name" value="Trafficking protein particle complex subunit 3"/>
    <property type="match status" value="1"/>
</dbReference>
<dbReference type="Gene3D" id="3.30.460.10">
    <property type="entry name" value="Beta Polymerase, domain 2"/>
    <property type="match status" value="1"/>
</dbReference>
<keyword evidence="4" id="KW-0813">Transport</keyword>
<dbReference type="InterPro" id="IPR002885">
    <property type="entry name" value="PPR_rpt"/>
</dbReference>
<dbReference type="Pfam" id="PF04051">
    <property type="entry name" value="TRAPP"/>
    <property type="match status" value="1"/>
</dbReference>
<accession>A0ABP0J7X4</accession>
<evidence type="ECO:0000256" key="5">
    <source>
        <dbReference type="ARBA" id="ARBA00022824"/>
    </source>
</evidence>
<dbReference type="InterPro" id="IPR043519">
    <property type="entry name" value="NT_sf"/>
</dbReference>
<organism evidence="11 12">
    <name type="scientific">Durusdinium trenchii</name>
    <dbReference type="NCBI Taxonomy" id="1381693"/>
    <lineage>
        <taxon>Eukaryota</taxon>
        <taxon>Sar</taxon>
        <taxon>Alveolata</taxon>
        <taxon>Dinophyceae</taxon>
        <taxon>Suessiales</taxon>
        <taxon>Symbiodiniaceae</taxon>
        <taxon>Durusdinium</taxon>
    </lineage>
</organism>
<evidence type="ECO:0000259" key="10">
    <source>
        <dbReference type="Pfam" id="PF22600"/>
    </source>
</evidence>
<dbReference type="InterPro" id="IPR054708">
    <property type="entry name" value="MTPAP-like_central"/>
</dbReference>
<dbReference type="InterPro" id="IPR016696">
    <property type="entry name" value="TRAPP-I_su5"/>
</dbReference>
<feature type="repeat" description="PPR" evidence="8">
    <location>
        <begin position="71"/>
        <end position="105"/>
    </location>
</feature>
<keyword evidence="5" id="KW-0256">Endoplasmic reticulum</keyword>
<evidence type="ECO:0000256" key="4">
    <source>
        <dbReference type="ARBA" id="ARBA00022448"/>
    </source>
</evidence>
<dbReference type="InterPro" id="IPR024096">
    <property type="entry name" value="NO_sig/Golgi_transp_ligand-bd"/>
</dbReference>
<evidence type="ECO:0000256" key="6">
    <source>
        <dbReference type="ARBA" id="ARBA00022892"/>
    </source>
</evidence>
<dbReference type="PROSITE" id="PS51375">
    <property type="entry name" value="PPR"/>
    <property type="match status" value="1"/>
</dbReference>
<evidence type="ECO:0000313" key="11">
    <source>
        <dbReference type="EMBL" id="CAK9010299.1"/>
    </source>
</evidence>
<dbReference type="InterPro" id="IPR011990">
    <property type="entry name" value="TPR-like_helical_dom_sf"/>
</dbReference>
<dbReference type="Proteomes" id="UP001642464">
    <property type="component" value="Unassembled WGS sequence"/>
</dbReference>
<dbReference type="Pfam" id="PF22600">
    <property type="entry name" value="MTPAP-like_central"/>
    <property type="match status" value="1"/>
</dbReference>
<gene>
    <name evidence="11" type="ORF">SCF082_LOCUS10616</name>
</gene>
<evidence type="ECO:0000256" key="1">
    <source>
        <dbReference type="ARBA" id="ARBA00004240"/>
    </source>
</evidence>
<comment type="similarity">
    <text evidence="3">Belongs to the TRAPP small subunits family. BET3 subfamily.</text>
</comment>
<feature type="domain" description="Poly(A) RNA polymerase mitochondrial-like central palm" evidence="10">
    <location>
        <begin position="251"/>
        <end position="364"/>
    </location>
</feature>
<dbReference type="CDD" id="cd05403">
    <property type="entry name" value="NT_KNTase_like"/>
    <property type="match status" value="1"/>
</dbReference>
<evidence type="ECO:0000256" key="9">
    <source>
        <dbReference type="SAM" id="Coils"/>
    </source>
</evidence>
<dbReference type="SUPFAM" id="SSF111126">
    <property type="entry name" value="Ligand-binding domain in the NO signalling and Golgi transport"/>
    <property type="match status" value="1"/>
</dbReference>
<comment type="subcellular location">
    <subcellularLocation>
        <location evidence="1">Endoplasmic reticulum</location>
    </subcellularLocation>
    <subcellularLocation>
        <location evidence="2">Golgi apparatus</location>
    </subcellularLocation>
</comment>
<dbReference type="PANTHER" id="PTHR20902:SF0">
    <property type="entry name" value="TRAFFICKING PROTEIN PARTICLE COMPLEX SUBUNIT 5"/>
    <property type="match status" value="1"/>
</dbReference>
<proteinExistence type="inferred from homology"/>
<dbReference type="Gene3D" id="1.10.1410.10">
    <property type="match status" value="1"/>
</dbReference>
<keyword evidence="7" id="KW-0333">Golgi apparatus</keyword>
<feature type="coiled-coil region" evidence="9">
    <location>
        <begin position="422"/>
        <end position="452"/>
    </location>
</feature>
<keyword evidence="9" id="KW-0175">Coiled coil</keyword>
<evidence type="ECO:0000313" key="12">
    <source>
        <dbReference type="Proteomes" id="UP001642464"/>
    </source>
</evidence>
<keyword evidence="12" id="KW-1185">Reference proteome</keyword>
<dbReference type="NCBIfam" id="TIGR00756">
    <property type="entry name" value="PPR"/>
    <property type="match status" value="1"/>
</dbReference>
<dbReference type="CDD" id="cd14943">
    <property type="entry name" value="TRAPPC5_Trs31"/>
    <property type="match status" value="1"/>
</dbReference>
<dbReference type="SUPFAM" id="SSF81631">
    <property type="entry name" value="PAP/OAS1 substrate-binding domain"/>
    <property type="match status" value="1"/>
</dbReference>
<dbReference type="InterPro" id="IPR007194">
    <property type="entry name" value="TRAPP_component"/>
</dbReference>
<keyword evidence="6" id="KW-0931">ER-Golgi transport</keyword>
<evidence type="ECO:0000256" key="7">
    <source>
        <dbReference type="ARBA" id="ARBA00023034"/>
    </source>
</evidence>
<sequence length="692" mass="77439">MATEYCRLWEFCFDLVPRPLANNLGTSNIRANVIVALLQSVKTDTQQVVQTSLCPDPWESILYRRRSLTSDLVSFNAALAALRNASCWEKVLGLFEDMLCSKLRPDDSSLSTAVAALQRAGNPQKGLDLWNHHQQSADTASYTAALKCAADADAWCLALWLTQEMQQKGIFRSRLAEKALLRAWARAPVLQLPKVKQLLSEEDLASLAFCLEKRHHSPSSETVAWSWPSFPSQPLPAELVPRMALQPVDLTPVAAALDPTWRLWPLGSRAEGLATEDSDVDATIILPNGLQGSFEEQRELQRQTLRRVRASLPQAVRVDELVLEAKRPILRLHWEDAHGEGRIWRRGDLSVESRQGAQKSALVAQHVLLGHPALGAACAMLKSWAKRRCIYGQSHGFPSGLGFSCLGIFAAQQMRPAAAVSMELKVGEVANLEEVYEQLQRSQQRSELLEDLPRLLQGIFRFYAEDFDWAKDAVSLHCRTLVNRQPARLSIEDPVELQLDLAQPYMDQVRSDLLQREMRAAHEQLRKHRWEAFGAKDGVQCARRQFPGNWSPAGPAVPGLTGQVVLDLCALRENRNRRETRLLPMLNFIASAVWTRLFGHTAELLKGQDHENEYMLNDKALLVNRFISVPRDLGDVNCGAFVAGMVEGMLCSAEFPATATAHTVDEPTGTSTTILIRFEEKVMARERRSERG</sequence>
<dbReference type="SUPFAM" id="SSF81301">
    <property type="entry name" value="Nucleotidyltransferase"/>
    <property type="match status" value="1"/>
</dbReference>
<dbReference type="EMBL" id="CAXAMM010006225">
    <property type="protein sequence ID" value="CAK9010299.1"/>
    <property type="molecule type" value="Genomic_DNA"/>
</dbReference>
<reference evidence="11 12" key="1">
    <citation type="submission" date="2024-02" db="EMBL/GenBank/DDBJ databases">
        <authorList>
            <person name="Chen Y."/>
            <person name="Shah S."/>
            <person name="Dougan E. K."/>
            <person name="Thang M."/>
            <person name="Chan C."/>
        </authorList>
    </citation>
    <scope>NUCLEOTIDE SEQUENCE [LARGE SCALE GENOMIC DNA]</scope>
</reference>
<dbReference type="PANTHER" id="PTHR20902">
    <property type="entry name" value="41-2 PROTEIN ANTIGEN-RELATED"/>
    <property type="match status" value="1"/>
</dbReference>